<evidence type="ECO:0000256" key="9">
    <source>
        <dbReference type="RuleBase" id="RU369079"/>
    </source>
</evidence>
<proteinExistence type="inferred from homology"/>
<dbReference type="EMBL" id="CP049056">
    <property type="protein sequence ID" value="QIE55620.1"/>
    <property type="molecule type" value="Genomic_DNA"/>
</dbReference>
<evidence type="ECO:0000256" key="8">
    <source>
        <dbReference type="ARBA" id="ARBA00038436"/>
    </source>
</evidence>
<keyword evidence="4 9" id="KW-0997">Cell inner membrane</keyword>
<accession>A0A7L5BTX5</accession>
<comment type="function">
    <text evidence="9">Part of the tripartite ATP-independent periplasmic (TRAP) transport system.</text>
</comment>
<dbReference type="AlphaFoldDB" id="A0A7L5BTX5"/>
<dbReference type="GO" id="GO:0005886">
    <property type="term" value="C:plasma membrane"/>
    <property type="evidence" value="ECO:0007669"/>
    <property type="project" value="UniProtKB-SubCell"/>
</dbReference>
<dbReference type="KEGG" id="hdh:G5B40_09245"/>
<evidence type="ECO:0000256" key="3">
    <source>
        <dbReference type="ARBA" id="ARBA00022475"/>
    </source>
</evidence>
<evidence type="ECO:0000256" key="6">
    <source>
        <dbReference type="ARBA" id="ARBA00022989"/>
    </source>
</evidence>
<keyword evidence="7 9" id="KW-0472">Membrane</keyword>
<dbReference type="RefSeq" id="WP_165097787.1">
    <property type="nucleotide sequence ID" value="NZ_CP049056.1"/>
</dbReference>
<keyword evidence="3" id="KW-1003">Cell membrane</keyword>
<evidence type="ECO:0000256" key="2">
    <source>
        <dbReference type="ARBA" id="ARBA00022448"/>
    </source>
</evidence>
<keyword evidence="5 9" id="KW-0812">Transmembrane</keyword>
<evidence type="ECO:0000256" key="5">
    <source>
        <dbReference type="ARBA" id="ARBA00022692"/>
    </source>
</evidence>
<dbReference type="PANTHER" id="PTHR35011:SF2">
    <property type="entry name" value="2,3-DIKETO-L-GULONATE TRAP TRANSPORTER SMALL PERMEASE PROTEIN YIAM"/>
    <property type="match status" value="1"/>
</dbReference>
<dbReference type="InterPro" id="IPR055348">
    <property type="entry name" value="DctQ"/>
</dbReference>
<keyword evidence="2 9" id="KW-0813">Transport</keyword>
<dbReference type="PANTHER" id="PTHR35011">
    <property type="entry name" value="2,3-DIKETO-L-GULONATE TRAP TRANSPORTER SMALL PERMEASE PROTEIN YIAM"/>
    <property type="match status" value="1"/>
</dbReference>
<comment type="subcellular location">
    <subcellularLocation>
        <location evidence="1 9">Cell inner membrane</location>
        <topology evidence="1 9">Multi-pass membrane protein</topology>
    </subcellularLocation>
</comment>
<dbReference type="GO" id="GO:0015740">
    <property type="term" value="P:C4-dicarboxylate transport"/>
    <property type="evidence" value="ECO:0007669"/>
    <property type="project" value="TreeGrafter"/>
</dbReference>
<keyword evidence="6 9" id="KW-1133">Transmembrane helix</keyword>
<evidence type="ECO:0000313" key="12">
    <source>
        <dbReference type="Proteomes" id="UP000503336"/>
    </source>
</evidence>
<comment type="subunit">
    <text evidence="9">The complex comprises the extracytoplasmic solute receptor protein and the two transmembrane proteins.</text>
</comment>
<comment type="similarity">
    <text evidence="8 9">Belongs to the TRAP transporter small permease family.</text>
</comment>
<dbReference type="Proteomes" id="UP000503336">
    <property type="component" value="Chromosome"/>
</dbReference>
<evidence type="ECO:0000256" key="1">
    <source>
        <dbReference type="ARBA" id="ARBA00004429"/>
    </source>
</evidence>
<dbReference type="Pfam" id="PF04290">
    <property type="entry name" value="DctQ"/>
    <property type="match status" value="1"/>
</dbReference>
<gene>
    <name evidence="11" type="ORF">G5B40_09245</name>
</gene>
<feature type="transmembrane region" description="Helical" evidence="9">
    <location>
        <begin position="102"/>
        <end position="123"/>
    </location>
</feature>
<dbReference type="GO" id="GO:0022857">
    <property type="term" value="F:transmembrane transporter activity"/>
    <property type="evidence" value="ECO:0007669"/>
    <property type="project" value="UniProtKB-UniRule"/>
</dbReference>
<reference evidence="11 12" key="1">
    <citation type="submission" date="2020-02" db="EMBL/GenBank/DDBJ databases">
        <title>complete genome sequence of Rhodobacteraceae bacterium.</title>
        <authorList>
            <person name="Park J."/>
            <person name="Kim Y.-S."/>
            <person name="Kim K.-H."/>
        </authorList>
    </citation>
    <scope>NUCLEOTIDE SEQUENCE [LARGE SCALE GENOMIC DNA]</scope>
    <source>
        <strain evidence="11 12">RR4-56</strain>
    </source>
</reference>
<feature type="transmembrane region" description="Helical" evidence="9">
    <location>
        <begin position="63"/>
        <end position="81"/>
    </location>
</feature>
<evidence type="ECO:0000259" key="10">
    <source>
        <dbReference type="Pfam" id="PF04290"/>
    </source>
</evidence>
<feature type="transmembrane region" description="Helical" evidence="9">
    <location>
        <begin position="143"/>
        <end position="163"/>
    </location>
</feature>
<name>A0A7L5BTX5_9RHOB</name>
<feature type="transmembrane region" description="Helical" evidence="9">
    <location>
        <begin position="31"/>
        <end position="51"/>
    </location>
</feature>
<evidence type="ECO:0000256" key="7">
    <source>
        <dbReference type="ARBA" id="ARBA00023136"/>
    </source>
</evidence>
<evidence type="ECO:0000256" key="4">
    <source>
        <dbReference type="ARBA" id="ARBA00022519"/>
    </source>
</evidence>
<evidence type="ECO:0000313" key="11">
    <source>
        <dbReference type="EMBL" id="QIE55620.1"/>
    </source>
</evidence>
<organism evidence="11 12">
    <name type="scientific">Pikeienuella piscinae</name>
    <dbReference type="NCBI Taxonomy" id="2748098"/>
    <lineage>
        <taxon>Bacteria</taxon>
        <taxon>Pseudomonadati</taxon>
        <taxon>Pseudomonadota</taxon>
        <taxon>Alphaproteobacteria</taxon>
        <taxon>Rhodobacterales</taxon>
        <taxon>Paracoccaceae</taxon>
        <taxon>Pikeienuella</taxon>
    </lineage>
</organism>
<protein>
    <recommendedName>
        <fullName evidence="9">TRAP transporter small permease protein</fullName>
    </recommendedName>
</protein>
<keyword evidence="12" id="KW-1185">Reference proteome</keyword>
<sequence length="173" mass="19211">MSDSGPEIHEGESTRGTADHTRVSISIERSLAAAAMAAICFISFANVVVRYATNVSFAFTEEFSVFLLVLLTFIGGSLAFATNENIRIGFVPEHLSPRWKRACDVAALLASMLMFALVLRYSAELSWDEYRFEETSPGLGYPNWIYTIWLPILSVAIIARLMGRLNALLRGRL</sequence>
<feature type="domain" description="Tripartite ATP-independent periplasmic transporters DctQ component" evidence="10">
    <location>
        <begin position="39"/>
        <end position="169"/>
    </location>
</feature>
<dbReference type="InterPro" id="IPR007387">
    <property type="entry name" value="TRAP_DctQ"/>
</dbReference>